<dbReference type="EMBL" id="JBHSKG010000002">
    <property type="protein sequence ID" value="MFC5137670.1"/>
    <property type="molecule type" value="Genomic_DNA"/>
</dbReference>
<gene>
    <name evidence="4" type="ORF">ACFPK1_05460</name>
</gene>
<dbReference type="RefSeq" id="WP_378019888.1">
    <property type="nucleotide sequence ID" value="NZ_JBHSKG010000002.1"/>
</dbReference>
<keyword evidence="5" id="KW-1185">Reference proteome</keyword>
<sequence>MTALEHTRRLEHRSGRTRGPGAHGSGLFARLRAECARREYEASVLAFAASLKAVFREACTGIALCQYVHVAAGVTIRTPRVGEVRLGPPTSFTVELMAGQEPADFTKGENGARLAHTLGAHGLRVEPVAGRWVRIHLLDHDPLRDGFTLPSLSVASGIEPVIIGRTEDGLTLGHALTEPGHLGVQGQNGSGKTQLAEGILTQLAAAPDVLITGSDITGLLLGRPWDGTVHRPHQVTGTQDIAAHAALLEDLVAEMDRRLATIPPRQDKIAPDAVTPTKFVVLEEFPGLLRAADGLPRPKRGEGVPVGDRIRTAVLRLLSEGRKAAFRVLMLAQRFEATAVGGGYARDQFALRISFRVPADSLEMLHGVDARPLGQEHANAAPGVAYLSGLGRDCQRIRVPYLGDYGEYCDRIAAHGRRAHR</sequence>
<evidence type="ECO:0000313" key="5">
    <source>
        <dbReference type="Proteomes" id="UP001596175"/>
    </source>
</evidence>
<dbReference type="Gene3D" id="3.40.50.300">
    <property type="entry name" value="P-loop containing nucleotide triphosphate hydrolases"/>
    <property type="match status" value="1"/>
</dbReference>
<dbReference type="PROSITE" id="PS50901">
    <property type="entry name" value="FTSK"/>
    <property type="match status" value="1"/>
</dbReference>
<keyword evidence="1" id="KW-0547">Nucleotide-binding</keyword>
<feature type="compositionally biased region" description="Basic and acidic residues" evidence="2">
    <location>
        <begin position="1"/>
        <end position="14"/>
    </location>
</feature>
<accession>A0ABV9ZBI4</accession>
<feature type="domain" description="FtsK" evidence="3">
    <location>
        <begin position="158"/>
        <end position="364"/>
    </location>
</feature>
<protein>
    <recommendedName>
        <fullName evidence="3">FtsK domain-containing protein</fullName>
    </recommendedName>
</protein>
<comment type="caution">
    <text evidence="4">The sequence shown here is derived from an EMBL/GenBank/DDBJ whole genome shotgun (WGS) entry which is preliminary data.</text>
</comment>
<organism evidence="4 5">
    <name type="scientific">Actinomycetospora rhizophila</name>
    <dbReference type="NCBI Taxonomy" id="1416876"/>
    <lineage>
        <taxon>Bacteria</taxon>
        <taxon>Bacillati</taxon>
        <taxon>Actinomycetota</taxon>
        <taxon>Actinomycetes</taxon>
        <taxon>Pseudonocardiales</taxon>
        <taxon>Pseudonocardiaceae</taxon>
        <taxon>Actinomycetospora</taxon>
    </lineage>
</organism>
<keyword evidence="1" id="KW-0067">ATP-binding</keyword>
<evidence type="ECO:0000256" key="1">
    <source>
        <dbReference type="PROSITE-ProRule" id="PRU00289"/>
    </source>
</evidence>
<evidence type="ECO:0000313" key="4">
    <source>
        <dbReference type="EMBL" id="MFC5137670.1"/>
    </source>
</evidence>
<reference evidence="5" key="1">
    <citation type="journal article" date="2019" name="Int. J. Syst. Evol. Microbiol.">
        <title>The Global Catalogue of Microorganisms (GCM) 10K type strain sequencing project: providing services to taxonomists for standard genome sequencing and annotation.</title>
        <authorList>
            <consortium name="The Broad Institute Genomics Platform"/>
            <consortium name="The Broad Institute Genome Sequencing Center for Infectious Disease"/>
            <person name="Wu L."/>
            <person name="Ma J."/>
        </authorList>
    </citation>
    <scope>NUCLEOTIDE SEQUENCE [LARGE SCALE GENOMIC DNA]</scope>
    <source>
        <strain evidence="5">XZYJ18</strain>
    </source>
</reference>
<feature type="binding site" evidence="1">
    <location>
        <begin position="186"/>
        <end position="193"/>
    </location>
    <ligand>
        <name>ATP</name>
        <dbReference type="ChEBI" id="CHEBI:30616"/>
    </ligand>
</feature>
<dbReference type="InterPro" id="IPR002543">
    <property type="entry name" value="FtsK_dom"/>
</dbReference>
<evidence type="ECO:0000259" key="3">
    <source>
        <dbReference type="PROSITE" id="PS50901"/>
    </source>
</evidence>
<feature type="region of interest" description="Disordered" evidence="2">
    <location>
        <begin position="1"/>
        <end position="23"/>
    </location>
</feature>
<evidence type="ECO:0000256" key="2">
    <source>
        <dbReference type="SAM" id="MobiDB-lite"/>
    </source>
</evidence>
<name>A0ABV9ZBI4_9PSEU</name>
<dbReference type="Proteomes" id="UP001596175">
    <property type="component" value="Unassembled WGS sequence"/>
</dbReference>
<dbReference type="SUPFAM" id="SSF52540">
    <property type="entry name" value="P-loop containing nucleoside triphosphate hydrolases"/>
    <property type="match status" value="1"/>
</dbReference>
<dbReference type="InterPro" id="IPR027417">
    <property type="entry name" value="P-loop_NTPase"/>
</dbReference>
<proteinExistence type="predicted"/>